<sequence>MTSRTYTEDEVQDLTDRVFLLREQLEAGKMKFASQELADGFRRSYEAIRLRPDGKVDPMSLDGRVRAMTLAIIAMKQRDDAKKSISLARVQEEYFGFLFREFGWLYDVMTNAEATPAAAAEITSQHDDMIRSLAKALPEMVDVVREFWSSVGDAAGYHLQDSQQLKAVFAGDIFPAHWENAVSTAGLYVDTIILPCPITRLGAMLKAAPSDQLIKLVIKHVLTAMTYRDIALADVDPPIAMIVPNPDDSDDNDRNELIVRATPAICAHAQYLFDRTFESIEELHEFCVHLKTIEQVLKEVKRPDRLIFDTDWGGNPREQLARSMKENAHLPGMDVPNAGYHLFASSIGQMPQAVGAQQAAHHFRGSPLINAETSWLHYTWMLEYQGGRSENDLTGRHSMHVVRALVAEAHNNLEWLGNVPPQTVLEIRKRGLANDLRELLGQGVSNLIGLNPDNYFRTADQVVENLDAAFRKHQEALREARNKKLKLYGIDVGACTATGVVAVAAALTGNVTLGAISGVLGVAGLPNLREIKTKFKQIAAEDKARRESPTGLLFRHVKRH</sequence>
<organism evidence="1 2">
    <name type="scientific">Comamonas sediminis</name>
    <dbReference type="NCBI Taxonomy" id="1783360"/>
    <lineage>
        <taxon>Bacteria</taxon>
        <taxon>Pseudomonadati</taxon>
        <taxon>Pseudomonadota</taxon>
        <taxon>Betaproteobacteria</taxon>
        <taxon>Burkholderiales</taxon>
        <taxon>Comamonadaceae</taxon>
        <taxon>Comamonas</taxon>
    </lineage>
</organism>
<name>A0ABV4AW68_9BURK</name>
<dbReference type="RefSeq" id="WP_369458711.1">
    <property type="nucleotide sequence ID" value="NZ_JBGBDC010000001.1"/>
</dbReference>
<comment type="caution">
    <text evidence="1">The sequence shown here is derived from an EMBL/GenBank/DDBJ whole genome shotgun (WGS) entry which is preliminary data.</text>
</comment>
<proteinExistence type="predicted"/>
<dbReference type="EMBL" id="JBGBDC010000001">
    <property type="protein sequence ID" value="MEY2249534.1"/>
    <property type="molecule type" value="Genomic_DNA"/>
</dbReference>
<keyword evidence="2" id="KW-1185">Reference proteome</keyword>
<evidence type="ECO:0000313" key="2">
    <source>
        <dbReference type="Proteomes" id="UP001562178"/>
    </source>
</evidence>
<reference evidence="1 2" key="1">
    <citation type="journal article" date="2016" name="Int. J. Syst. Evol. Microbiol.">
        <title>Description of Comamonas sediminis sp. nov., isolated from lagoon sediments.</title>
        <authorList>
            <person name="Subhash Y."/>
            <person name="Bang J.J."/>
            <person name="You T.H."/>
            <person name="Lee S.S."/>
        </authorList>
    </citation>
    <scope>NUCLEOTIDE SEQUENCE [LARGE SCALE GENOMIC DNA]</scope>
    <source>
        <strain evidence="1 2">JCM 31169</strain>
    </source>
</reference>
<gene>
    <name evidence="1" type="ORF">AB7A72_00825</name>
</gene>
<accession>A0ABV4AW68</accession>
<protein>
    <submittedName>
        <fullName evidence="1">Uncharacterized protein</fullName>
    </submittedName>
</protein>
<dbReference type="Proteomes" id="UP001562178">
    <property type="component" value="Unassembled WGS sequence"/>
</dbReference>
<evidence type="ECO:0000313" key="1">
    <source>
        <dbReference type="EMBL" id="MEY2249534.1"/>
    </source>
</evidence>